<gene>
    <name evidence="2" type="ORF">L203_102074</name>
</gene>
<dbReference type="EMBL" id="CP143785">
    <property type="protein sequence ID" value="WVN86900.1"/>
    <property type="molecule type" value="Genomic_DNA"/>
</dbReference>
<sequence>MSSRIQQQKTLQKRPLYPPSPPPGIMQKLWSWKVKFDCTMAFSVMSPGERLIIGMWWHAGQSTWSFWDLSAYTCSDTFLTNSPMPLEDSPTMFMGKRLASLSLTWAKNSVALPGSIKVKVFAFEPYEGLDSTPRQQGYRDPLDDTLSVQKG</sequence>
<dbReference type="Proteomes" id="UP000094043">
    <property type="component" value="Chromosome 2"/>
</dbReference>
<dbReference type="AlphaFoldDB" id="A0A1E3IR87"/>
<evidence type="ECO:0000256" key="1">
    <source>
        <dbReference type="SAM" id="MobiDB-lite"/>
    </source>
</evidence>
<organism evidence="2 3">
    <name type="scientific">Cryptococcus depauperatus CBS 7841</name>
    <dbReference type="NCBI Taxonomy" id="1295531"/>
    <lineage>
        <taxon>Eukaryota</taxon>
        <taxon>Fungi</taxon>
        <taxon>Dikarya</taxon>
        <taxon>Basidiomycota</taxon>
        <taxon>Agaricomycotina</taxon>
        <taxon>Tremellomycetes</taxon>
        <taxon>Tremellales</taxon>
        <taxon>Cryptococcaceae</taxon>
        <taxon>Cryptococcus</taxon>
    </lineage>
</organism>
<dbReference type="RefSeq" id="XP_066067600.1">
    <property type="nucleotide sequence ID" value="XM_066211503.1"/>
</dbReference>
<protein>
    <submittedName>
        <fullName evidence="2">Uncharacterized protein</fullName>
    </submittedName>
</protein>
<proteinExistence type="predicted"/>
<evidence type="ECO:0000313" key="2">
    <source>
        <dbReference type="EMBL" id="WVN86900.1"/>
    </source>
</evidence>
<reference evidence="2" key="1">
    <citation type="submission" date="2016-06" db="EMBL/GenBank/DDBJ databases">
        <authorList>
            <person name="Cuomo C."/>
            <person name="Litvintseva A."/>
            <person name="Heitman J."/>
            <person name="Chen Y."/>
            <person name="Sun S."/>
            <person name="Springer D."/>
            <person name="Dromer F."/>
            <person name="Young S."/>
            <person name="Zeng Q."/>
            <person name="Chapman S."/>
            <person name="Gujja S."/>
            <person name="Saif S."/>
            <person name="Birren B."/>
        </authorList>
    </citation>
    <scope>NUCLEOTIDE SEQUENCE</scope>
    <source>
        <strain evidence="2">CBS 7841</strain>
    </source>
</reference>
<dbReference type="KEGG" id="cdep:91086286"/>
<reference evidence="2" key="2">
    <citation type="journal article" date="2022" name="Elife">
        <title>Obligate sexual reproduction of a homothallic fungus closely related to the Cryptococcus pathogenic species complex.</title>
        <authorList>
            <person name="Passer A.R."/>
            <person name="Clancey S.A."/>
            <person name="Shea T."/>
            <person name="David-Palma M."/>
            <person name="Averette A.F."/>
            <person name="Boekhout T."/>
            <person name="Porcel B.M."/>
            <person name="Nowrousian M."/>
            <person name="Cuomo C.A."/>
            <person name="Sun S."/>
            <person name="Heitman J."/>
            <person name="Coelho M.A."/>
        </authorList>
    </citation>
    <scope>NUCLEOTIDE SEQUENCE</scope>
    <source>
        <strain evidence="2">CBS 7841</strain>
    </source>
</reference>
<feature type="region of interest" description="Disordered" evidence="1">
    <location>
        <begin position="1"/>
        <end position="22"/>
    </location>
</feature>
<accession>A0A1E3IR87</accession>
<feature type="region of interest" description="Disordered" evidence="1">
    <location>
        <begin position="130"/>
        <end position="151"/>
    </location>
</feature>
<dbReference type="VEuPathDB" id="FungiDB:L203_01326"/>
<feature type="compositionally biased region" description="Polar residues" evidence="1">
    <location>
        <begin position="1"/>
        <end position="10"/>
    </location>
</feature>
<dbReference type="GeneID" id="91086286"/>
<keyword evidence="3" id="KW-1185">Reference proteome</keyword>
<reference evidence="2" key="3">
    <citation type="submission" date="2024-01" db="EMBL/GenBank/DDBJ databases">
        <authorList>
            <person name="Coelho M.A."/>
            <person name="David-Palma M."/>
            <person name="Shea T."/>
            <person name="Sun S."/>
            <person name="Cuomo C.A."/>
            <person name="Heitman J."/>
        </authorList>
    </citation>
    <scope>NUCLEOTIDE SEQUENCE</scope>
    <source>
        <strain evidence="2">CBS 7841</strain>
    </source>
</reference>
<evidence type="ECO:0000313" key="3">
    <source>
        <dbReference type="Proteomes" id="UP000094043"/>
    </source>
</evidence>
<name>A0A1E3IR87_9TREE</name>